<gene>
    <name evidence="8" type="ORF">P9B03_08935</name>
</gene>
<dbReference type="Pfam" id="PF00072">
    <property type="entry name" value="Response_reg"/>
    <property type="match status" value="1"/>
</dbReference>
<dbReference type="InterPro" id="IPR007492">
    <property type="entry name" value="LytTR_DNA-bd_dom"/>
</dbReference>
<keyword evidence="3" id="KW-0010">Activator</keyword>
<feature type="domain" description="Response regulatory" evidence="6">
    <location>
        <begin position="2"/>
        <end position="117"/>
    </location>
</feature>
<name>A0AAW9NMI6_9BACL</name>
<accession>A0AAW9NMI6</accession>
<dbReference type="SMART" id="SM00850">
    <property type="entry name" value="LytTR"/>
    <property type="match status" value="1"/>
</dbReference>
<dbReference type="Gene3D" id="3.40.50.2300">
    <property type="match status" value="1"/>
</dbReference>
<dbReference type="GO" id="GO:0000156">
    <property type="term" value="F:phosphorelay response regulator activity"/>
    <property type="evidence" value="ECO:0007669"/>
    <property type="project" value="InterPro"/>
</dbReference>
<reference evidence="8 9" key="1">
    <citation type="submission" date="2023-03" db="EMBL/GenBank/DDBJ databases">
        <title>Bacillus Genome Sequencing.</title>
        <authorList>
            <person name="Dunlap C."/>
        </authorList>
    </citation>
    <scope>NUCLEOTIDE SEQUENCE [LARGE SCALE GENOMIC DNA]</scope>
    <source>
        <strain evidence="8 9">B-59205</strain>
    </source>
</reference>
<keyword evidence="2" id="KW-0902">Two-component regulatory system</keyword>
<comment type="caution">
    <text evidence="8">The sequence shown here is derived from an EMBL/GenBank/DDBJ whole genome shotgun (WGS) entry which is preliminary data.</text>
</comment>
<evidence type="ECO:0000256" key="3">
    <source>
        <dbReference type="ARBA" id="ARBA00023159"/>
    </source>
</evidence>
<dbReference type="RefSeq" id="WP_326123091.1">
    <property type="nucleotide sequence ID" value="NZ_JARSFG010000012.1"/>
</dbReference>
<dbReference type="SUPFAM" id="SSF52172">
    <property type="entry name" value="CheY-like"/>
    <property type="match status" value="1"/>
</dbReference>
<keyword evidence="5" id="KW-0597">Phosphoprotein</keyword>
<evidence type="ECO:0000256" key="5">
    <source>
        <dbReference type="PROSITE-ProRule" id="PRU00169"/>
    </source>
</evidence>
<keyword evidence="8" id="KW-0238">DNA-binding</keyword>
<dbReference type="InterPro" id="IPR011006">
    <property type="entry name" value="CheY-like_superfamily"/>
</dbReference>
<feature type="modified residue" description="4-aspartylphosphate" evidence="5">
    <location>
        <position position="51"/>
    </location>
</feature>
<dbReference type="SMART" id="SM00448">
    <property type="entry name" value="REC"/>
    <property type="match status" value="1"/>
</dbReference>
<feature type="domain" description="HTH LytTR-type" evidence="7">
    <location>
        <begin position="135"/>
        <end position="235"/>
    </location>
</feature>
<dbReference type="InterPro" id="IPR001789">
    <property type="entry name" value="Sig_transdc_resp-reg_receiver"/>
</dbReference>
<dbReference type="Proteomes" id="UP001344888">
    <property type="component" value="Unassembled WGS sequence"/>
</dbReference>
<sequence length="236" mass="27146">MRIAIYEDDIFYQQLIVETVKNYALFQAPSVQITSCTKQPLIEAADCYILDIELNSSVNGLDIAQTIRQQDPLAHIIFITTYAQYLTLTFKYKLAALDFIVKDSPSQIQADLTEALQAAFTKYQQLGAIDQTKWFQIKTGEKVKNIAIEDIYFFETATQPHKIKLYERNGCHSFYGSLKELDLGDGFFRSHKSFLVHLKNMKEVNFKKRKIIMENGSYCPIAFRSLTALQKVLQDN</sequence>
<dbReference type="AlphaFoldDB" id="A0AAW9NMI6"/>
<dbReference type="InterPro" id="IPR046947">
    <property type="entry name" value="LytR-like"/>
</dbReference>
<comment type="function">
    <text evidence="4">Required for high-level post-exponential phase expression of a series of secreted proteins.</text>
</comment>
<organism evidence="8 9">
    <name type="scientific">Metasolibacillus meyeri</name>
    <dbReference type="NCBI Taxonomy" id="1071052"/>
    <lineage>
        <taxon>Bacteria</taxon>
        <taxon>Bacillati</taxon>
        <taxon>Bacillota</taxon>
        <taxon>Bacilli</taxon>
        <taxon>Bacillales</taxon>
        <taxon>Caryophanaceae</taxon>
        <taxon>Metasolibacillus</taxon>
    </lineage>
</organism>
<protein>
    <submittedName>
        <fullName evidence="8">LytTR family DNA-binding domain-containing protein</fullName>
    </submittedName>
</protein>
<evidence type="ECO:0000259" key="6">
    <source>
        <dbReference type="PROSITE" id="PS50110"/>
    </source>
</evidence>
<evidence type="ECO:0000256" key="1">
    <source>
        <dbReference type="ARBA" id="ARBA00022490"/>
    </source>
</evidence>
<keyword evidence="1" id="KW-0963">Cytoplasm</keyword>
<evidence type="ECO:0000256" key="2">
    <source>
        <dbReference type="ARBA" id="ARBA00023012"/>
    </source>
</evidence>
<dbReference type="GO" id="GO:0003677">
    <property type="term" value="F:DNA binding"/>
    <property type="evidence" value="ECO:0007669"/>
    <property type="project" value="UniProtKB-KW"/>
</dbReference>
<keyword evidence="9" id="KW-1185">Reference proteome</keyword>
<dbReference type="PROSITE" id="PS50930">
    <property type="entry name" value="HTH_LYTTR"/>
    <property type="match status" value="1"/>
</dbReference>
<evidence type="ECO:0000256" key="4">
    <source>
        <dbReference type="ARBA" id="ARBA00037164"/>
    </source>
</evidence>
<dbReference type="EMBL" id="JARSFG010000012">
    <property type="protein sequence ID" value="MEC1178605.1"/>
    <property type="molecule type" value="Genomic_DNA"/>
</dbReference>
<evidence type="ECO:0000313" key="9">
    <source>
        <dbReference type="Proteomes" id="UP001344888"/>
    </source>
</evidence>
<evidence type="ECO:0000259" key="7">
    <source>
        <dbReference type="PROSITE" id="PS50930"/>
    </source>
</evidence>
<dbReference type="Gene3D" id="2.40.50.1020">
    <property type="entry name" value="LytTr DNA-binding domain"/>
    <property type="match status" value="1"/>
</dbReference>
<evidence type="ECO:0000313" key="8">
    <source>
        <dbReference type="EMBL" id="MEC1178605.1"/>
    </source>
</evidence>
<dbReference type="PANTHER" id="PTHR37299:SF3">
    <property type="entry name" value="STAGE 0 SPORULATION PROTEIN A HOMOLOG"/>
    <property type="match status" value="1"/>
</dbReference>
<dbReference type="Pfam" id="PF04397">
    <property type="entry name" value="LytTR"/>
    <property type="match status" value="1"/>
</dbReference>
<dbReference type="PANTHER" id="PTHR37299">
    <property type="entry name" value="TRANSCRIPTIONAL REGULATOR-RELATED"/>
    <property type="match status" value="1"/>
</dbReference>
<proteinExistence type="predicted"/>
<dbReference type="PROSITE" id="PS50110">
    <property type="entry name" value="RESPONSE_REGULATORY"/>
    <property type="match status" value="1"/>
</dbReference>